<evidence type="ECO:0000313" key="3">
    <source>
        <dbReference type="Proteomes" id="UP001267290"/>
    </source>
</evidence>
<proteinExistence type="predicted"/>
<dbReference type="Proteomes" id="UP001267290">
    <property type="component" value="Unassembled WGS sequence"/>
</dbReference>
<dbReference type="Pfam" id="PF04734">
    <property type="entry name" value="Ceramidase_alk"/>
    <property type="match status" value="1"/>
</dbReference>
<protein>
    <recommendedName>
        <fullName evidence="1">Neutral/alkaline non-lysosomal ceramidase N-terminal domain-containing protein</fullName>
    </recommendedName>
</protein>
<evidence type="ECO:0000259" key="1">
    <source>
        <dbReference type="Pfam" id="PF04734"/>
    </source>
</evidence>
<dbReference type="RefSeq" id="WP_310225079.1">
    <property type="nucleotide sequence ID" value="NZ_JAVDSB010000001.1"/>
</dbReference>
<accession>A0ABU1NSH8</accession>
<keyword evidence="3" id="KW-1185">Reference proteome</keyword>
<comment type="caution">
    <text evidence="2">The sequence shown here is derived from an EMBL/GenBank/DDBJ whole genome shotgun (WGS) entry which is preliminary data.</text>
</comment>
<feature type="domain" description="Neutral/alkaline non-lysosomal ceramidase N-terminal" evidence="1">
    <location>
        <begin position="7"/>
        <end position="243"/>
    </location>
</feature>
<organism evidence="2 3">
    <name type="scientific">Paenibacillus qinlingensis</name>
    <dbReference type="NCBI Taxonomy" id="1837343"/>
    <lineage>
        <taxon>Bacteria</taxon>
        <taxon>Bacillati</taxon>
        <taxon>Bacillota</taxon>
        <taxon>Bacilli</taxon>
        <taxon>Bacillales</taxon>
        <taxon>Paenibacillaceae</taxon>
        <taxon>Paenibacillus</taxon>
    </lineage>
</organism>
<name>A0ABU1NSH8_9BACL</name>
<reference evidence="2 3" key="1">
    <citation type="submission" date="2023-07" db="EMBL/GenBank/DDBJ databases">
        <title>Sorghum-associated microbial communities from plants grown in Nebraska, USA.</title>
        <authorList>
            <person name="Schachtman D."/>
        </authorList>
    </citation>
    <scope>NUCLEOTIDE SEQUENCE [LARGE SCALE GENOMIC DNA]</scope>
    <source>
        <strain evidence="2 3">CC258</strain>
    </source>
</reference>
<dbReference type="EMBL" id="JAVDSB010000001">
    <property type="protein sequence ID" value="MDR6550435.1"/>
    <property type="molecule type" value="Genomic_DNA"/>
</dbReference>
<evidence type="ECO:0000313" key="2">
    <source>
        <dbReference type="EMBL" id="MDR6550435.1"/>
    </source>
</evidence>
<sequence length="438" mass="48471">MEMMELLLGTAKVDITPQSPMPLAGFGHRHGDFEGINHPLYLKVWFFEQTEASSLASKALLIHADILAWSTERTEAIQSLLFERFGLEPASIILHATHTHSGPRTLDIPDPMNTDYMEALECSLLEAVEEAYQQRKPVVIERGSGECQLGIHRRKFVDGVMTMAPNEEGLIDSEVSVIRFRSKRTNETVGVLIHYACHPTTTDHKFVSSEFPGIAMERVEQAIGDGAIASYLQGCCGDIRPALINGDAFYRGGDEEVQRLGTQLADVVLQVLRQPMRQLELGRINAESVEVQLPFESVPDAMHLQQSAEESGLVGAWGRRLLAEPNRVTSHIPLKLNQVTIANDLVFLAMNGEIMVEYGLFIKNLHPGGVLPLAYSNGMVGYIPTDQQLAEGGYEPNESIHYYLLPAPFSQGIEKAICDAASQLLKRTILNPDNPYLI</sequence>
<gene>
    <name evidence="2" type="ORF">J2736_001618</name>
</gene>
<dbReference type="InterPro" id="IPR031329">
    <property type="entry name" value="NEUT/ALK_ceramidase_N"/>
</dbReference>